<keyword evidence="1" id="KW-0472">Membrane</keyword>
<proteinExistence type="predicted"/>
<keyword evidence="3" id="KW-1185">Reference proteome</keyword>
<protein>
    <submittedName>
        <fullName evidence="2">Uncharacterized protein DUF983</fullName>
    </submittedName>
</protein>
<keyword evidence="1" id="KW-0812">Transmembrane</keyword>
<organism evidence="2 3">
    <name type="scientific">Algoriphagus aquaeductus</name>
    <dbReference type="NCBI Taxonomy" id="475299"/>
    <lineage>
        <taxon>Bacteria</taxon>
        <taxon>Pseudomonadati</taxon>
        <taxon>Bacteroidota</taxon>
        <taxon>Cytophagia</taxon>
        <taxon>Cytophagales</taxon>
        <taxon>Cyclobacteriaceae</taxon>
        <taxon>Algoriphagus</taxon>
    </lineage>
</organism>
<accession>A0A326RK07</accession>
<dbReference type="EMBL" id="QKTX01000027">
    <property type="protein sequence ID" value="PZV76072.1"/>
    <property type="molecule type" value="Genomic_DNA"/>
</dbReference>
<gene>
    <name evidence="2" type="ORF">CLV31_12721</name>
</gene>
<comment type="caution">
    <text evidence="2">The sequence shown here is derived from an EMBL/GenBank/DDBJ whole genome shotgun (WGS) entry which is preliminary data.</text>
</comment>
<keyword evidence="1" id="KW-1133">Transmembrane helix</keyword>
<name>A0A326RK07_9BACT</name>
<sequence length="136" mass="15221">MGIFGKDSVIKSVLSFTCPRCHDGSLFEKGSLLRPGSLFKMHSHCPHCAQSFEPEPGFYFGAMFVSYAINTALFIAAWVALTAVYPDYSLTMLLGLLTGVVILGLPLTYRLSRSIWIAIFVRYDRKFAGEARMKQR</sequence>
<feature type="transmembrane region" description="Helical" evidence="1">
    <location>
        <begin position="58"/>
        <end position="84"/>
    </location>
</feature>
<evidence type="ECO:0000313" key="2">
    <source>
        <dbReference type="EMBL" id="PZV76072.1"/>
    </source>
</evidence>
<dbReference type="Proteomes" id="UP000248917">
    <property type="component" value="Unassembled WGS sequence"/>
</dbReference>
<evidence type="ECO:0000256" key="1">
    <source>
        <dbReference type="SAM" id="Phobius"/>
    </source>
</evidence>
<dbReference type="Pfam" id="PF06170">
    <property type="entry name" value="DUF983"/>
    <property type="match status" value="1"/>
</dbReference>
<dbReference type="InterPro" id="IPR009325">
    <property type="entry name" value="DUF983"/>
</dbReference>
<evidence type="ECO:0000313" key="3">
    <source>
        <dbReference type="Proteomes" id="UP000248917"/>
    </source>
</evidence>
<reference evidence="2 3" key="1">
    <citation type="submission" date="2018-06" db="EMBL/GenBank/DDBJ databases">
        <title>Genomic Encyclopedia of Archaeal and Bacterial Type Strains, Phase II (KMG-II): from individual species to whole genera.</title>
        <authorList>
            <person name="Goeker M."/>
        </authorList>
    </citation>
    <scope>NUCLEOTIDE SEQUENCE [LARGE SCALE GENOMIC DNA]</scope>
    <source>
        <strain evidence="2 3">T4</strain>
    </source>
</reference>
<dbReference type="AlphaFoldDB" id="A0A326RK07"/>
<feature type="transmembrane region" description="Helical" evidence="1">
    <location>
        <begin position="90"/>
        <end position="109"/>
    </location>
</feature>